<evidence type="ECO:0000256" key="2">
    <source>
        <dbReference type="ARBA" id="ARBA00022729"/>
    </source>
</evidence>
<dbReference type="PANTHER" id="PTHR30290:SF38">
    <property type="entry name" value="D,D-DIPEPTIDE-BINDING PERIPLASMIC PROTEIN DDPA-RELATED"/>
    <property type="match status" value="1"/>
</dbReference>
<dbReference type="PIRSF" id="PIRSF002741">
    <property type="entry name" value="MppA"/>
    <property type="match status" value="1"/>
</dbReference>
<comment type="similarity">
    <text evidence="1">Belongs to the bacterial solute-binding protein 5 family.</text>
</comment>
<dbReference type="EMBL" id="OANT01000009">
    <property type="protein sequence ID" value="SNX46196.1"/>
    <property type="molecule type" value="Genomic_DNA"/>
</dbReference>
<dbReference type="InterPro" id="IPR030678">
    <property type="entry name" value="Peptide/Ni-bd"/>
</dbReference>
<accession>A0A240ECC7</accession>
<evidence type="ECO:0000259" key="3">
    <source>
        <dbReference type="Pfam" id="PF00496"/>
    </source>
</evidence>
<dbReference type="SUPFAM" id="SSF53850">
    <property type="entry name" value="Periplasmic binding protein-like II"/>
    <property type="match status" value="1"/>
</dbReference>
<dbReference type="InterPro" id="IPR039424">
    <property type="entry name" value="SBP_5"/>
</dbReference>
<dbReference type="RefSeq" id="WP_171294060.1">
    <property type="nucleotide sequence ID" value="NZ_BAABHT010000014.1"/>
</dbReference>
<feature type="domain" description="Solute-binding protein family 5" evidence="3">
    <location>
        <begin position="78"/>
        <end position="429"/>
    </location>
</feature>
<protein>
    <submittedName>
        <fullName evidence="4">Peptide/nickel transport system substrate-binding protein</fullName>
    </submittedName>
</protein>
<dbReference type="Pfam" id="PF00496">
    <property type="entry name" value="SBP_bac_5"/>
    <property type="match status" value="1"/>
</dbReference>
<dbReference type="GO" id="GO:0015833">
    <property type="term" value="P:peptide transport"/>
    <property type="evidence" value="ECO:0007669"/>
    <property type="project" value="TreeGrafter"/>
</dbReference>
<dbReference type="GO" id="GO:0030288">
    <property type="term" value="C:outer membrane-bounded periplasmic space"/>
    <property type="evidence" value="ECO:0007669"/>
    <property type="project" value="UniProtKB-ARBA"/>
</dbReference>
<dbReference type="AlphaFoldDB" id="A0A240ECC7"/>
<evidence type="ECO:0000256" key="1">
    <source>
        <dbReference type="ARBA" id="ARBA00005695"/>
    </source>
</evidence>
<keyword evidence="2" id="KW-0732">Signal</keyword>
<reference evidence="5" key="1">
    <citation type="submission" date="2016-09" db="EMBL/GenBank/DDBJ databases">
        <authorList>
            <person name="Varghese N."/>
            <person name="Submissions S."/>
        </authorList>
    </citation>
    <scope>NUCLEOTIDE SEQUENCE [LARGE SCALE GENOMIC DNA]</scope>
    <source>
        <strain evidence="5">ANC 4466</strain>
    </source>
</reference>
<sequence>MSLTRREFLGLSAILLSGASLGLIKSKPPHRNINKNILNIAYPTDIAGWEPSQATPLQSSILKCVFDQPLELDKNLNLTPSIVTDYQWLDRHGQRLKLHFRNNIRFQNGDLFTALDFKFSFFDRVKLLPNTLLAGIWGAIDKIELPDLYTAVVHFQYPMVNAISMLADIPAYILPHQYYLKVGEKQFRRKPIGSGPFQLVEYQPEQRIVLEANPVYWQSKPYFSQLNILIVKDHISRAVMLESGQVDLSLNFSSYTAHKLGETPALDAKFQPTTGIMLLQLVNQGILKDKSVRLALHYAINKPLLSQALYQGHANPIYTPAGVGMPAYDENFSLLYNPAYAKQLLRASGIDFNKQQPLNIYTTKGILPNDLELVKAIAQMWNNIGIKTKINVMTQTMITAYQNGHKFDGPVLYGWNPATGDPSTYSGFLMNPNITFSLWQSDDIKTHISPALAALDMPSRIQAFKKFDRWQVSQGYSIPLFQNFSAIVSRNSLNIPETANGILDMKLIKRV</sequence>
<evidence type="ECO:0000313" key="4">
    <source>
        <dbReference type="EMBL" id="SNX46196.1"/>
    </source>
</evidence>
<organism evidence="4 5">
    <name type="scientific">Acinetobacter puyangensis</name>
    <dbReference type="NCBI Taxonomy" id="1096779"/>
    <lineage>
        <taxon>Bacteria</taxon>
        <taxon>Pseudomonadati</taxon>
        <taxon>Pseudomonadota</taxon>
        <taxon>Gammaproteobacteria</taxon>
        <taxon>Moraxellales</taxon>
        <taxon>Moraxellaceae</taxon>
        <taxon>Acinetobacter</taxon>
    </lineage>
</organism>
<proteinExistence type="inferred from homology"/>
<dbReference type="Proteomes" id="UP000219042">
    <property type="component" value="Unassembled WGS sequence"/>
</dbReference>
<evidence type="ECO:0000313" key="5">
    <source>
        <dbReference type="Proteomes" id="UP000219042"/>
    </source>
</evidence>
<dbReference type="InterPro" id="IPR000914">
    <property type="entry name" value="SBP_5_dom"/>
</dbReference>
<dbReference type="PANTHER" id="PTHR30290">
    <property type="entry name" value="PERIPLASMIC BINDING COMPONENT OF ABC TRANSPORTER"/>
    <property type="match status" value="1"/>
</dbReference>
<dbReference type="Gene3D" id="3.10.105.10">
    <property type="entry name" value="Dipeptide-binding Protein, Domain 3"/>
    <property type="match status" value="1"/>
</dbReference>
<dbReference type="Gene3D" id="3.40.190.10">
    <property type="entry name" value="Periplasmic binding protein-like II"/>
    <property type="match status" value="1"/>
</dbReference>
<keyword evidence="5" id="KW-1185">Reference proteome</keyword>
<gene>
    <name evidence="4" type="ORF">SAMN05421731_10924</name>
</gene>
<name>A0A240ECC7_9GAMM</name>
<dbReference type="GO" id="GO:0043190">
    <property type="term" value="C:ATP-binding cassette (ABC) transporter complex"/>
    <property type="evidence" value="ECO:0007669"/>
    <property type="project" value="InterPro"/>
</dbReference>
<dbReference type="GO" id="GO:1904680">
    <property type="term" value="F:peptide transmembrane transporter activity"/>
    <property type="evidence" value="ECO:0007669"/>
    <property type="project" value="TreeGrafter"/>
</dbReference>